<dbReference type="PANTHER" id="PTHR24305:SF232">
    <property type="entry name" value="P450, PUTATIVE (EUROFUNG)-RELATED"/>
    <property type="match status" value="1"/>
</dbReference>
<evidence type="ECO:0000256" key="1">
    <source>
        <dbReference type="ARBA" id="ARBA00001971"/>
    </source>
</evidence>
<dbReference type="GO" id="GO:0005506">
    <property type="term" value="F:iron ion binding"/>
    <property type="evidence" value="ECO:0007669"/>
    <property type="project" value="InterPro"/>
</dbReference>
<evidence type="ECO:0000313" key="9">
    <source>
        <dbReference type="Proteomes" id="UP000258309"/>
    </source>
</evidence>
<dbReference type="InterPro" id="IPR002401">
    <property type="entry name" value="Cyt_P450_E_grp-I"/>
</dbReference>
<comment type="similarity">
    <text evidence="2 6">Belongs to the cytochrome P450 family.</text>
</comment>
<feature type="non-terminal residue" evidence="8">
    <location>
        <position position="514"/>
    </location>
</feature>
<dbReference type="SUPFAM" id="SSF48264">
    <property type="entry name" value="Cytochrome P450"/>
    <property type="match status" value="1"/>
</dbReference>
<gene>
    <name evidence="8" type="ORF">B7463_g8303</name>
</gene>
<evidence type="ECO:0000256" key="3">
    <source>
        <dbReference type="ARBA" id="ARBA00022723"/>
    </source>
</evidence>
<dbReference type="STRING" id="5539.A0A3E2H3R0"/>
<dbReference type="InterPro" id="IPR001128">
    <property type="entry name" value="Cyt_P450"/>
</dbReference>
<organism evidence="8 9">
    <name type="scientific">Scytalidium lignicola</name>
    <name type="common">Hyphomycete</name>
    <dbReference type="NCBI Taxonomy" id="5539"/>
    <lineage>
        <taxon>Eukaryota</taxon>
        <taxon>Fungi</taxon>
        <taxon>Dikarya</taxon>
        <taxon>Ascomycota</taxon>
        <taxon>Pezizomycotina</taxon>
        <taxon>Leotiomycetes</taxon>
        <taxon>Leotiomycetes incertae sedis</taxon>
        <taxon>Scytalidium</taxon>
    </lineage>
</organism>
<dbReference type="InterPro" id="IPR036396">
    <property type="entry name" value="Cyt_P450_sf"/>
</dbReference>
<feature type="transmembrane region" description="Helical" evidence="7">
    <location>
        <begin position="46"/>
        <end position="65"/>
    </location>
</feature>
<dbReference type="InterPro" id="IPR050121">
    <property type="entry name" value="Cytochrome_P450_monoxygenase"/>
</dbReference>
<feature type="binding site" description="axial binding residue" evidence="5">
    <location>
        <position position="463"/>
    </location>
    <ligand>
        <name>heme</name>
        <dbReference type="ChEBI" id="CHEBI:30413"/>
    </ligand>
    <ligandPart>
        <name>Fe</name>
        <dbReference type="ChEBI" id="CHEBI:18248"/>
    </ligandPart>
</feature>
<evidence type="ECO:0000256" key="7">
    <source>
        <dbReference type="SAM" id="Phobius"/>
    </source>
</evidence>
<dbReference type="Gene3D" id="1.10.630.10">
    <property type="entry name" value="Cytochrome P450"/>
    <property type="match status" value="1"/>
</dbReference>
<dbReference type="InterPro" id="IPR017972">
    <property type="entry name" value="Cyt_P450_CS"/>
</dbReference>
<dbReference type="PRINTS" id="PR00385">
    <property type="entry name" value="P450"/>
</dbReference>
<evidence type="ECO:0000256" key="2">
    <source>
        <dbReference type="ARBA" id="ARBA00010617"/>
    </source>
</evidence>
<keyword evidence="7" id="KW-0812">Transmembrane</keyword>
<dbReference type="Proteomes" id="UP000258309">
    <property type="component" value="Unassembled WGS sequence"/>
</dbReference>
<feature type="transmembrane region" description="Helical" evidence="7">
    <location>
        <begin position="15"/>
        <end position="34"/>
    </location>
</feature>
<dbReference type="GO" id="GO:0016705">
    <property type="term" value="F:oxidoreductase activity, acting on paired donors, with incorporation or reduction of molecular oxygen"/>
    <property type="evidence" value="ECO:0007669"/>
    <property type="project" value="InterPro"/>
</dbReference>
<keyword evidence="3 5" id="KW-0479">Metal-binding</keyword>
<reference evidence="8 9" key="1">
    <citation type="submission" date="2018-05" db="EMBL/GenBank/DDBJ databases">
        <title>Draft genome sequence of Scytalidium lignicola DSM 105466, a ubiquitous saprotrophic fungus.</title>
        <authorList>
            <person name="Buettner E."/>
            <person name="Gebauer A.M."/>
            <person name="Hofrichter M."/>
            <person name="Liers C."/>
            <person name="Kellner H."/>
        </authorList>
    </citation>
    <scope>NUCLEOTIDE SEQUENCE [LARGE SCALE GENOMIC DNA]</scope>
    <source>
        <strain evidence="8 9">DSM 105466</strain>
    </source>
</reference>
<keyword evidence="7" id="KW-1133">Transmembrane helix</keyword>
<dbReference type="Pfam" id="PF00067">
    <property type="entry name" value="p450"/>
    <property type="match status" value="1"/>
</dbReference>
<keyword evidence="6" id="KW-0560">Oxidoreductase</keyword>
<keyword evidence="5 6" id="KW-0349">Heme</keyword>
<dbReference type="OMA" id="GPLKNAW"/>
<protein>
    <submittedName>
        <fullName evidence="8">Uncharacterized protein</fullName>
    </submittedName>
</protein>
<dbReference type="PROSITE" id="PS00086">
    <property type="entry name" value="CYTOCHROME_P450"/>
    <property type="match status" value="1"/>
</dbReference>
<evidence type="ECO:0000256" key="5">
    <source>
        <dbReference type="PIRSR" id="PIRSR602401-1"/>
    </source>
</evidence>
<name>A0A3E2H3R0_SCYLI</name>
<dbReference type="EMBL" id="NCSJ02000179">
    <property type="protein sequence ID" value="RFU28028.1"/>
    <property type="molecule type" value="Genomic_DNA"/>
</dbReference>
<dbReference type="GO" id="GO:0004497">
    <property type="term" value="F:monooxygenase activity"/>
    <property type="evidence" value="ECO:0007669"/>
    <property type="project" value="UniProtKB-KW"/>
</dbReference>
<sequence length="514" mass="57768">MDTLVALTDHLDANSALILVGVAAGSALFFRIFYNLYLHPLSKFPGPWYAAAFSLSGAIISVLQIEPQWLQGLVKKYGTDRPIRISPTMLLFPRPSALKDIYWDPKLNQKAGLYGTGVLGPPHLFTTLDGDTHKSLRKALAGPRVPWSMGGLKNEWEDRIDDQVQLFVRKMRERAESKVDVCLSDKVAEFAADIMTMLSFTNPWGFVENSRDERNILNSWRKGLDFFGFVGRFRFFRNYVMTIPGFNMWLLPKTSNESGMGWLMAQADKLVSDREQELSNGIYPDKPDFMQHALDARMDGQPLNPIQKRAHVTLLIQAGADTTGTGLGSTLRFLATHPDALKKARKEMDEADKAGKLSTPVKYEEVRVHLPYFVACIKEGLRLHPPADNLFARVSCPGGKEVDGVFVPQGMEITSNAYIVQRDPEMYAPDPNAFRPERWLESPEKAAVMDASSFVFGVGPRVCLGKDIALMEMYKLIPETIRRFDIKVVREGRFVVAGGVAYNRDFTVKLSERH</sequence>
<comment type="cofactor">
    <cofactor evidence="1 5">
        <name>heme</name>
        <dbReference type="ChEBI" id="CHEBI:30413"/>
    </cofactor>
</comment>
<dbReference type="OrthoDB" id="3934656at2759"/>
<accession>A0A3E2H3R0</accession>
<keyword evidence="6" id="KW-0503">Monooxygenase</keyword>
<keyword evidence="7" id="KW-0472">Membrane</keyword>
<dbReference type="PANTHER" id="PTHR24305">
    <property type="entry name" value="CYTOCHROME P450"/>
    <property type="match status" value="1"/>
</dbReference>
<dbReference type="GO" id="GO:0020037">
    <property type="term" value="F:heme binding"/>
    <property type="evidence" value="ECO:0007669"/>
    <property type="project" value="InterPro"/>
</dbReference>
<evidence type="ECO:0000313" key="8">
    <source>
        <dbReference type="EMBL" id="RFU28028.1"/>
    </source>
</evidence>
<evidence type="ECO:0000256" key="6">
    <source>
        <dbReference type="RuleBase" id="RU000461"/>
    </source>
</evidence>
<evidence type="ECO:0000256" key="4">
    <source>
        <dbReference type="ARBA" id="ARBA00023004"/>
    </source>
</evidence>
<keyword evidence="4 5" id="KW-0408">Iron</keyword>
<dbReference type="PRINTS" id="PR00463">
    <property type="entry name" value="EP450I"/>
</dbReference>
<dbReference type="AlphaFoldDB" id="A0A3E2H3R0"/>
<comment type="caution">
    <text evidence="8">The sequence shown here is derived from an EMBL/GenBank/DDBJ whole genome shotgun (WGS) entry which is preliminary data.</text>
</comment>
<feature type="non-terminal residue" evidence="8">
    <location>
        <position position="1"/>
    </location>
</feature>
<keyword evidence="9" id="KW-1185">Reference proteome</keyword>
<proteinExistence type="inferred from homology"/>